<evidence type="ECO:0000256" key="7">
    <source>
        <dbReference type="ARBA" id="ARBA00023136"/>
    </source>
</evidence>
<dbReference type="InterPro" id="IPR020846">
    <property type="entry name" value="MFS_dom"/>
</dbReference>
<evidence type="ECO:0000313" key="10">
    <source>
        <dbReference type="EMBL" id="QDQ98920.1"/>
    </source>
</evidence>
<evidence type="ECO:0000256" key="2">
    <source>
        <dbReference type="ARBA" id="ARBA00008537"/>
    </source>
</evidence>
<dbReference type="PRINTS" id="PR01036">
    <property type="entry name" value="TCRTETB"/>
</dbReference>
<feature type="transmembrane region" description="Helical" evidence="8">
    <location>
        <begin position="405"/>
        <end position="428"/>
    </location>
</feature>
<keyword evidence="3" id="KW-0813">Transport</keyword>
<dbReference type="AlphaFoldDB" id="A0A516X7A0"/>
<dbReference type="Pfam" id="PF07690">
    <property type="entry name" value="MFS_1"/>
    <property type="match status" value="1"/>
</dbReference>
<dbReference type="EMBL" id="CP041765">
    <property type="protein sequence ID" value="QDQ98920.1"/>
    <property type="molecule type" value="Genomic_DNA"/>
</dbReference>
<comment type="similarity">
    <text evidence="2">Belongs to the major facilitator superfamily. EmrB family.</text>
</comment>
<keyword evidence="5 8" id="KW-0812">Transmembrane</keyword>
<dbReference type="InterPro" id="IPR036259">
    <property type="entry name" value="MFS_trans_sf"/>
</dbReference>
<feature type="transmembrane region" description="Helical" evidence="8">
    <location>
        <begin position="18"/>
        <end position="37"/>
    </location>
</feature>
<feature type="transmembrane region" description="Helical" evidence="8">
    <location>
        <begin position="147"/>
        <end position="167"/>
    </location>
</feature>
<feature type="transmembrane region" description="Helical" evidence="8">
    <location>
        <begin position="84"/>
        <end position="104"/>
    </location>
</feature>
<evidence type="ECO:0000256" key="4">
    <source>
        <dbReference type="ARBA" id="ARBA00022475"/>
    </source>
</evidence>
<comment type="subcellular location">
    <subcellularLocation>
        <location evidence="1">Cell membrane</location>
        <topology evidence="1">Multi-pass membrane protein</topology>
    </subcellularLocation>
</comment>
<dbReference type="PROSITE" id="PS50850">
    <property type="entry name" value="MFS"/>
    <property type="match status" value="1"/>
</dbReference>
<feature type="transmembrane region" description="Helical" evidence="8">
    <location>
        <begin position="110"/>
        <end position="135"/>
    </location>
</feature>
<feature type="transmembrane region" description="Helical" evidence="8">
    <location>
        <begin position="309"/>
        <end position="330"/>
    </location>
</feature>
<dbReference type="Gene3D" id="1.20.1720.10">
    <property type="entry name" value="Multidrug resistance protein D"/>
    <property type="match status" value="1"/>
</dbReference>
<evidence type="ECO:0000256" key="1">
    <source>
        <dbReference type="ARBA" id="ARBA00004651"/>
    </source>
</evidence>
<sequence>MATEDTAAPDTAAPRSGLIIGMLVVAAFVMILNETIVSVALPDLAKILDVSATTVQWLASGFLLTMAVVIPTTGFLLERFSPRGIFLTAMSLFSVGTLVCAAAPNFEVLLAGRVVQAGGTAVMIPLLMTTVMRLVPEDKRGATMGTMAIVIGFAPALGPTVGGAILSGLGWRWMFWLVLILAVAMFAVGARRMHVPGETRKVPLDVASVIMSGLAFAGIVYGFSLIGQSGDTVMPAWLPIVAGLVVLGGFVWRQMVLQREDRPLLSLLPLGYRQFTVSVIVGVLVFMSLLGAGAILLPMYMQNVLGESTFVTGIALLPGGLALAALSRPVGRLYDRVGARPLLIPGAAGMAVALWLFALLGEDSSLWAVIGIDILLMVALGVMMTPMMTEALGVLPDSLYSHGSAILTTLQQVAGALGSAVFVSVATLGSSGPALDAGGMRVAFATAGAIGIVAFVASLFLKRSAPAGGHGH</sequence>
<dbReference type="PANTHER" id="PTHR42718:SF9">
    <property type="entry name" value="MAJOR FACILITATOR SUPERFAMILY MULTIDRUG TRANSPORTER MFSC"/>
    <property type="match status" value="1"/>
</dbReference>
<protein>
    <submittedName>
        <fullName evidence="10">Multidrug efflux MFS transporter</fullName>
    </submittedName>
</protein>
<keyword evidence="7 8" id="KW-0472">Membrane</keyword>
<feature type="transmembrane region" description="Helical" evidence="8">
    <location>
        <begin position="366"/>
        <end position="384"/>
    </location>
</feature>
<name>A0A516X7A0_9ACTN</name>
<feature type="transmembrane region" description="Helical" evidence="8">
    <location>
        <begin position="202"/>
        <end position="224"/>
    </location>
</feature>
<keyword evidence="11" id="KW-1185">Reference proteome</keyword>
<dbReference type="Gene3D" id="1.20.1250.20">
    <property type="entry name" value="MFS general substrate transporter like domains"/>
    <property type="match status" value="1"/>
</dbReference>
<dbReference type="GO" id="GO:0005886">
    <property type="term" value="C:plasma membrane"/>
    <property type="evidence" value="ECO:0007669"/>
    <property type="project" value="UniProtKB-SubCell"/>
</dbReference>
<feature type="transmembrane region" description="Helical" evidence="8">
    <location>
        <begin position="342"/>
        <end position="360"/>
    </location>
</feature>
<proteinExistence type="inferred from homology"/>
<evidence type="ECO:0000256" key="6">
    <source>
        <dbReference type="ARBA" id="ARBA00022989"/>
    </source>
</evidence>
<dbReference type="SUPFAM" id="SSF103473">
    <property type="entry name" value="MFS general substrate transporter"/>
    <property type="match status" value="1"/>
</dbReference>
<reference evidence="10 11" key="1">
    <citation type="submission" date="2019-07" db="EMBL/GenBank/DDBJ databases">
        <title>Tomitella cavernea sp. nov., an actinomycete isolated from soil.</title>
        <authorList>
            <person name="Cheng J."/>
        </authorList>
    </citation>
    <scope>NUCLEOTIDE SEQUENCE [LARGE SCALE GENOMIC DNA]</scope>
    <source>
        <strain evidence="10 11">HY188</strain>
    </source>
</reference>
<evidence type="ECO:0000313" key="11">
    <source>
        <dbReference type="Proteomes" id="UP000317344"/>
    </source>
</evidence>
<keyword evidence="6 8" id="KW-1133">Transmembrane helix</keyword>
<dbReference type="Proteomes" id="UP000317344">
    <property type="component" value="Chromosome"/>
</dbReference>
<dbReference type="InterPro" id="IPR004638">
    <property type="entry name" value="EmrB-like"/>
</dbReference>
<feature type="transmembrane region" description="Helical" evidence="8">
    <location>
        <begin position="275"/>
        <end position="297"/>
    </location>
</feature>
<evidence type="ECO:0000259" key="9">
    <source>
        <dbReference type="PROSITE" id="PS50850"/>
    </source>
</evidence>
<dbReference type="KEGG" id="toy:FO059_01240"/>
<feature type="transmembrane region" description="Helical" evidence="8">
    <location>
        <begin position="440"/>
        <end position="461"/>
    </location>
</feature>
<feature type="domain" description="Major facilitator superfamily (MFS) profile" evidence="9">
    <location>
        <begin position="19"/>
        <end position="466"/>
    </location>
</feature>
<dbReference type="PANTHER" id="PTHR42718">
    <property type="entry name" value="MAJOR FACILITATOR SUPERFAMILY MULTIDRUG TRANSPORTER MFSC"/>
    <property type="match status" value="1"/>
</dbReference>
<dbReference type="NCBIfam" id="TIGR00711">
    <property type="entry name" value="efflux_EmrB"/>
    <property type="match status" value="1"/>
</dbReference>
<reference evidence="10 11" key="2">
    <citation type="submission" date="2019-07" db="EMBL/GenBank/DDBJ databases">
        <authorList>
            <person name="Huang Y."/>
        </authorList>
    </citation>
    <scope>NUCLEOTIDE SEQUENCE [LARGE SCALE GENOMIC DNA]</scope>
    <source>
        <strain evidence="10 11">HY188</strain>
    </source>
</reference>
<keyword evidence="4" id="KW-1003">Cell membrane</keyword>
<feature type="transmembrane region" description="Helical" evidence="8">
    <location>
        <begin position="173"/>
        <end position="190"/>
    </location>
</feature>
<feature type="transmembrane region" description="Helical" evidence="8">
    <location>
        <begin position="236"/>
        <end position="255"/>
    </location>
</feature>
<accession>A0A516X7A0</accession>
<dbReference type="GO" id="GO:0022857">
    <property type="term" value="F:transmembrane transporter activity"/>
    <property type="evidence" value="ECO:0007669"/>
    <property type="project" value="InterPro"/>
</dbReference>
<dbReference type="CDD" id="cd17503">
    <property type="entry name" value="MFS_LmrB_MDR_like"/>
    <property type="match status" value="1"/>
</dbReference>
<dbReference type="InterPro" id="IPR011701">
    <property type="entry name" value="MFS"/>
</dbReference>
<dbReference type="OrthoDB" id="9812221at2"/>
<feature type="transmembrane region" description="Helical" evidence="8">
    <location>
        <begin position="57"/>
        <end position="77"/>
    </location>
</feature>
<organism evidence="10 11">
    <name type="scientific">Tomitella fengzijianii</name>
    <dbReference type="NCBI Taxonomy" id="2597660"/>
    <lineage>
        <taxon>Bacteria</taxon>
        <taxon>Bacillati</taxon>
        <taxon>Actinomycetota</taxon>
        <taxon>Actinomycetes</taxon>
        <taxon>Mycobacteriales</taxon>
        <taxon>Tomitella</taxon>
    </lineage>
</organism>
<evidence type="ECO:0000256" key="8">
    <source>
        <dbReference type="SAM" id="Phobius"/>
    </source>
</evidence>
<evidence type="ECO:0000256" key="3">
    <source>
        <dbReference type="ARBA" id="ARBA00022448"/>
    </source>
</evidence>
<gene>
    <name evidence="10" type="ORF">FO059_01240</name>
</gene>
<evidence type="ECO:0000256" key="5">
    <source>
        <dbReference type="ARBA" id="ARBA00022692"/>
    </source>
</evidence>